<dbReference type="HOGENOM" id="CLU_032409_0_0_1"/>
<comment type="caution">
    <text evidence="1">The sequence shown here is derived from an EMBL/GenBank/DDBJ whole genome shotgun (WGS) entry which is preliminary data.</text>
</comment>
<dbReference type="EMBL" id="JMKJ01000022">
    <property type="protein sequence ID" value="KGG52983.1"/>
    <property type="molecule type" value="Genomic_DNA"/>
</dbReference>
<evidence type="ECO:0000313" key="1">
    <source>
        <dbReference type="EMBL" id="KGG52983.1"/>
    </source>
</evidence>
<dbReference type="CDD" id="cd02440">
    <property type="entry name" value="AdoMet_MTases"/>
    <property type="match status" value="1"/>
</dbReference>
<gene>
    <name evidence="1" type="ORF">DI09_11p280</name>
</gene>
<organism evidence="1 2">
    <name type="scientific">Mitosporidium daphniae</name>
    <dbReference type="NCBI Taxonomy" id="1485682"/>
    <lineage>
        <taxon>Eukaryota</taxon>
        <taxon>Fungi</taxon>
        <taxon>Fungi incertae sedis</taxon>
        <taxon>Microsporidia</taxon>
        <taxon>Mitosporidium</taxon>
    </lineage>
</organism>
<dbReference type="GO" id="GO:0005737">
    <property type="term" value="C:cytoplasm"/>
    <property type="evidence" value="ECO:0007669"/>
    <property type="project" value="TreeGrafter"/>
</dbReference>
<dbReference type="AlphaFoldDB" id="A0A098VV53"/>
<dbReference type="GeneID" id="25258137"/>
<dbReference type="Proteomes" id="UP000029725">
    <property type="component" value="Unassembled WGS sequence"/>
</dbReference>
<dbReference type="OrthoDB" id="46564at2759"/>
<evidence type="ECO:0000313" key="2">
    <source>
        <dbReference type="Proteomes" id="UP000029725"/>
    </source>
</evidence>
<reference evidence="1 2" key="1">
    <citation type="submission" date="2014-04" db="EMBL/GenBank/DDBJ databases">
        <title>A new species of microsporidia sheds light on the evolution of extreme parasitism.</title>
        <authorList>
            <person name="Haag K.L."/>
            <person name="James T.Y."/>
            <person name="Larsson R."/>
            <person name="Schaer T.M."/>
            <person name="Refardt D."/>
            <person name="Pombert J.-F."/>
            <person name="Ebert D."/>
        </authorList>
    </citation>
    <scope>NUCLEOTIDE SEQUENCE [LARGE SCALE GENOMIC DNA]</scope>
    <source>
        <strain evidence="1 2">UGP3</strain>
        <tissue evidence="1">Spores</tissue>
    </source>
</reference>
<evidence type="ECO:0008006" key="3">
    <source>
        <dbReference type="Google" id="ProtNLM"/>
    </source>
</evidence>
<protein>
    <recommendedName>
        <fullName evidence="3">Nicotinamide N-methyltransferase</fullName>
    </recommendedName>
</protein>
<dbReference type="InterPro" id="IPR029063">
    <property type="entry name" value="SAM-dependent_MTases_sf"/>
</dbReference>
<accession>A0A098VV53</accession>
<keyword evidence="2" id="KW-1185">Reference proteome</keyword>
<sequence length="271" mass="30121">MLQDLFHTNEDDAVAASSGGQPPQTVRSFSHHMKTRPVEIKLTLLNQHHSLWANCLWNASVAIADLLETTFLPHCSGKRVLELGCGAGLPSLVAHQLDAKEVLLTEYPEETLLKIVNQNISINIKKGSSHIKASGLRWGDRQEISKIRAAYPDGFDLIILSDLIFNHSQHIPLLATASALLNKNSRDAMLLVAFSHHRPHKISEDLNFFHLAAHGRAPEEAGHNDTFPGLSFPPFIVVKTDTIVMQPMFEHDKGDPVIRSQVHVYTLKHAQ</sequence>
<dbReference type="InterPro" id="IPR019410">
    <property type="entry name" value="Methyltransf_16"/>
</dbReference>
<dbReference type="RefSeq" id="XP_013239410.1">
    <property type="nucleotide sequence ID" value="XM_013383956.1"/>
</dbReference>
<dbReference type="VEuPathDB" id="MicrosporidiaDB:DI09_11p280"/>
<dbReference type="Gene3D" id="3.40.50.150">
    <property type="entry name" value="Vaccinia Virus protein VP39"/>
    <property type="match status" value="1"/>
</dbReference>
<dbReference type="PANTHER" id="PTHR14614:SF10">
    <property type="entry name" value="PROTEIN N-TERMINAL AND LYSINE N-METHYLTRANSFERASE EFM7"/>
    <property type="match status" value="1"/>
</dbReference>
<dbReference type="PANTHER" id="PTHR14614">
    <property type="entry name" value="HEPATOCELLULAR CARCINOMA-ASSOCIATED ANTIGEN"/>
    <property type="match status" value="1"/>
</dbReference>
<dbReference type="Pfam" id="PF10294">
    <property type="entry name" value="Methyltransf_16"/>
    <property type="match status" value="1"/>
</dbReference>
<name>A0A098VV53_9MICR</name>
<dbReference type="SUPFAM" id="SSF53335">
    <property type="entry name" value="S-adenosyl-L-methionine-dependent methyltransferases"/>
    <property type="match status" value="1"/>
</dbReference>
<proteinExistence type="predicted"/>